<dbReference type="PANTHER" id="PTHR13402:SF6">
    <property type="entry name" value="SECRETORY 16, ISOFORM I"/>
    <property type="match status" value="1"/>
</dbReference>
<dbReference type="GO" id="GO:0070971">
    <property type="term" value="C:endoplasmic reticulum exit site"/>
    <property type="evidence" value="ECO:0007669"/>
    <property type="project" value="TreeGrafter"/>
</dbReference>
<gene>
    <name evidence="3" type="ORF">WUBG_13316</name>
</gene>
<dbReference type="AlphaFoldDB" id="J9EK89"/>
<feature type="region of interest" description="Disordered" evidence="1">
    <location>
        <begin position="1"/>
        <end position="33"/>
    </location>
</feature>
<name>J9EK89_WUCBA</name>
<dbReference type="GO" id="GO:0007030">
    <property type="term" value="P:Golgi organization"/>
    <property type="evidence" value="ECO:0007669"/>
    <property type="project" value="TreeGrafter"/>
</dbReference>
<dbReference type="Pfam" id="PF12932">
    <property type="entry name" value="Sec16"/>
    <property type="match status" value="1"/>
</dbReference>
<comment type="caution">
    <text evidence="3">The sequence shown here is derived from an EMBL/GenBank/DDBJ whole genome shotgun (WGS) entry which is preliminary data.</text>
</comment>
<dbReference type="EMBL" id="ADBV01010067">
    <property type="protein sequence ID" value="EJW75774.1"/>
    <property type="molecule type" value="Genomic_DNA"/>
</dbReference>
<reference evidence="4" key="1">
    <citation type="submission" date="2012-08" db="EMBL/GenBank/DDBJ databases">
        <title>The Genome Sequence of Wuchereria bancrofti.</title>
        <authorList>
            <person name="Nutman T.B."/>
            <person name="Fink D.L."/>
            <person name="Russ C."/>
            <person name="Young S."/>
            <person name="Zeng Q."/>
            <person name="Koehrsen M."/>
            <person name="Alvarado L."/>
            <person name="Berlin A."/>
            <person name="Chapman S.B."/>
            <person name="Chen Z."/>
            <person name="Freedman E."/>
            <person name="Gellesch M."/>
            <person name="Goldberg J."/>
            <person name="Griggs A."/>
            <person name="Gujja S."/>
            <person name="Heilman E.R."/>
            <person name="Heiman D."/>
            <person name="Hepburn T."/>
            <person name="Howarth C."/>
            <person name="Jen D."/>
            <person name="Larson L."/>
            <person name="Lewis B."/>
            <person name="Mehta T."/>
            <person name="Park D."/>
            <person name="Pearson M."/>
            <person name="Roberts A."/>
            <person name="Saif S."/>
            <person name="Shea T."/>
            <person name="Shenoy N."/>
            <person name="Sisk P."/>
            <person name="Stolte C."/>
            <person name="Sykes S."/>
            <person name="Walk T."/>
            <person name="White J."/>
            <person name="Yandava C."/>
            <person name="Haas B."/>
            <person name="Henn M.R."/>
            <person name="Nusbaum C."/>
            <person name="Birren B."/>
        </authorList>
    </citation>
    <scope>NUCLEOTIDE SEQUENCE [LARGE SCALE GENOMIC DNA]</scope>
    <source>
        <strain evidence="4">NA</strain>
    </source>
</reference>
<feature type="non-terminal residue" evidence="3">
    <location>
        <position position="247"/>
    </location>
</feature>
<evidence type="ECO:0000313" key="3">
    <source>
        <dbReference type="EMBL" id="EJW75774.1"/>
    </source>
</evidence>
<dbReference type="Gene3D" id="1.25.40.1030">
    <property type="match status" value="1"/>
</dbReference>
<dbReference type="InterPro" id="IPR024340">
    <property type="entry name" value="Sec16_CCD"/>
</dbReference>
<evidence type="ECO:0000259" key="2">
    <source>
        <dbReference type="Pfam" id="PF12932"/>
    </source>
</evidence>
<dbReference type="GO" id="GO:0070973">
    <property type="term" value="P:protein localization to endoplasmic reticulum exit site"/>
    <property type="evidence" value="ECO:0007669"/>
    <property type="project" value="TreeGrafter"/>
</dbReference>
<evidence type="ECO:0000313" key="4">
    <source>
        <dbReference type="Proteomes" id="UP000004810"/>
    </source>
</evidence>
<accession>J9EK89</accession>
<feature type="domain" description="Sec16 central conserved" evidence="2">
    <location>
        <begin position="45"/>
        <end position="127"/>
    </location>
</feature>
<feature type="compositionally biased region" description="Basic and acidic residues" evidence="1">
    <location>
        <begin position="7"/>
        <end position="26"/>
    </location>
</feature>
<dbReference type="PANTHER" id="PTHR13402">
    <property type="entry name" value="RGPR-RELATED"/>
    <property type="match status" value="1"/>
</dbReference>
<dbReference type="GO" id="GO:0012507">
    <property type="term" value="C:ER to Golgi transport vesicle membrane"/>
    <property type="evidence" value="ECO:0007669"/>
    <property type="project" value="TreeGrafter"/>
</dbReference>
<organism evidence="3 4">
    <name type="scientific">Wuchereria bancrofti</name>
    <dbReference type="NCBI Taxonomy" id="6293"/>
    <lineage>
        <taxon>Eukaryota</taxon>
        <taxon>Metazoa</taxon>
        <taxon>Ecdysozoa</taxon>
        <taxon>Nematoda</taxon>
        <taxon>Chromadorea</taxon>
        <taxon>Rhabditida</taxon>
        <taxon>Spirurina</taxon>
        <taxon>Spiruromorpha</taxon>
        <taxon>Filarioidea</taxon>
        <taxon>Onchocercidae</taxon>
        <taxon>Wuchereria</taxon>
    </lineage>
</organism>
<evidence type="ECO:0000256" key="1">
    <source>
        <dbReference type="SAM" id="MobiDB-lite"/>
    </source>
</evidence>
<dbReference type="Proteomes" id="UP000004810">
    <property type="component" value="Unassembled WGS sequence"/>
</dbReference>
<proteinExistence type="predicted"/>
<protein>
    <recommendedName>
        <fullName evidence="2">Sec16 central conserved domain-containing protein</fullName>
    </recommendedName>
</protein>
<sequence>MSQKQLFSDEHETLDSRQSERGSRCDVEDDSDQLSIDSAAKENILEIRDLKSLFGNQKLLRISNAIESFRGPLIAGFTPTHSVHLYIQRQIELILKSEAYLANPSNSLESDCLLIWQLLEMLVQQQGRVTGPDLSRLLMATCNVPEQRRHSKEKLSLHTTNFNEFSVDSKAYDRFTQLLIGGHIKEALESAIKDGLYSDAMILARRMCANEPQELEKVETAFLSHRSEMNPVMTLLSVANGQPAPVL</sequence>